<dbReference type="Pfam" id="PF05016">
    <property type="entry name" value="ParE_toxin"/>
    <property type="match status" value="1"/>
</dbReference>
<dbReference type="PANTHER" id="PTHR35601:SF1">
    <property type="entry name" value="TOXIN RELE"/>
    <property type="match status" value="1"/>
</dbReference>
<organism evidence="3 4">
    <name type="scientific">Cellulomonas fimi</name>
    <dbReference type="NCBI Taxonomy" id="1708"/>
    <lineage>
        <taxon>Bacteria</taxon>
        <taxon>Bacillati</taxon>
        <taxon>Actinomycetota</taxon>
        <taxon>Actinomycetes</taxon>
        <taxon>Micrococcales</taxon>
        <taxon>Cellulomonadaceae</taxon>
        <taxon>Cellulomonas</taxon>
    </lineage>
</organism>
<comment type="caution">
    <text evidence="3">The sequence shown here is derived from an EMBL/GenBank/DDBJ whole genome shotgun (WGS) entry which is preliminary data.</text>
</comment>
<dbReference type="AlphaFoldDB" id="A0A7Y0M0X0"/>
<evidence type="ECO:0000256" key="1">
    <source>
        <dbReference type="ARBA" id="ARBA00006226"/>
    </source>
</evidence>
<name>A0A7Y0M0X0_CELFI</name>
<dbReference type="Gene3D" id="3.30.2310.20">
    <property type="entry name" value="RelE-like"/>
    <property type="match status" value="1"/>
</dbReference>
<protein>
    <submittedName>
        <fullName evidence="3">Type II toxin-antitoxin system RelE/ParE family toxin</fullName>
    </submittedName>
</protein>
<keyword evidence="2" id="KW-1277">Toxin-antitoxin system</keyword>
<accession>A0A7Y0M0X0</accession>
<dbReference type="InterPro" id="IPR035093">
    <property type="entry name" value="RelE/ParE_toxin_dom_sf"/>
</dbReference>
<dbReference type="PANTHER" id="PTHR35601">
    <property type="entry name" value="TOXIN RELE"/>
    <property type="match status" value="1"/>
</dbReference>
<evidence type="ECO:0000313" key="4">
    <source>
        <dbReference type="Proteomes" id="UP000562124"/>
    </source>
</evidence>
<evidence type="ECO:0000256" key="2">
    <source>
        <dbReference type="ARBA" id="ARBA00022649"/>
    </source>
</evidence>
<evidence type="ECO:0000313" key="3">
    <source>
        <dbReference type="EMBL" id="NMR20998.1"/>
    </source>
</evidence>
<proteinExistence type="inferred from homology"/>
<reference evidence="3 4" key="1">
    <citation type="submission" date="2020-04" db="EMBL/GenBank/DDBJ databases">
        <title>Sequencing and Assembly of C. fimi.</title>
        <authorList>
            <person name="Ramsey A.R."/>
        </authorList>
    </citation>
    <scope>NUCLEOTIDE SEQUENCE [LARGE SCALE GENOMIC DNA]</scope>
    <source>
        <strain evidence="3 4">SB</strain>
    </source>
</reference>
<dbReference type="Proteomes" id="UP000562124">
    <property type="component" value="Unassembled WGS sequence"/>
</dbReference>
<comment type="similarity">
    <text evidence="1">Belongs to the RelE toxin family.</text>
</comment>
<dbReference type="InterPro" id="IPR007712">
    <property type="entry name" value="RelE/ParE_toxin"/>
</dbReference>
<dbReference type="RefSeq" id="WP_169325376.1">
    <property type="nucleotide sequence ID" value="NZ_JABCJJ010000021.1"/>
</dbReference>
<sequence>MTYRIRWASPARRAIENALPEAVAAAVWEFVNGPLAENPHRVGKRRVRDLAGYWSARRGQYRVIYVVDDQEVDVTIVAVDHRRDAYR</sequence>
<dbReference type="SUPFAM" id="SSF143011">
    <property type="entry name" value="RelE-like"/>
    <property type="match status" value="1"/>
</dbReference>
<dbReference type="EMBL" id="JABCJJ010000021">
    <property type="protein sequence ID" value="NMR20998.1"/>
    <property type="molecule type" value="Genomic_DNA"/>
</dbReference>
<keyword evidence="4" id="KW-1185">Reference proteome</keyword>
<gene>
    <name evidence="3" type="ORF">HIR71_12345</name>
</gene>